<sequence>MSKPIYTAVATSSGEGREGQVATSDGTLDLQLAMPGTNLPGTNPEQLFAAGWSACFHSALQLTAKKNKVALDDSAVVAEVTLSSDPEKGFGLSGILRVEASGVSQDELEKLAHEADQTCPYSKAVRGNIDVTVEVTAG</sequence>
<evidence type="ECO:0000256" key="2">
    <source>
        <dbReference type="SAM" id="MobiDB-lite"/>
    </source>
</evidence>
<name>A0A367Y2E1_9MICO</name>
<dbReference type="EMBL" id="QORO01000002">
    <property type="protein sequence ID" value="RCK59998.1"/>
    <property type="molecule type" value="Genomic_DNA"/>
</dbReference>
<accession>A0A367Y2E1</accession>
<gene>
    <name evidence="3" type="ORF">DTO57_07600</name>
</gene>
<keyword evidence="4" id="KW-1185">Reference proteome</keyword>
<dbReference type="NCBIfam" id="TIGR03561">
    <property type="entry name" value="organ_hyd_perox"/>
    <property type="match status" value="1"/>
</dbReference>
<dbReference type="RefSeq" id="WP_114117613.1">
    <property type="nucleotide sequence ID" value="NZ_BMHU01000003.1"/>
</dbReference>
<dbReference type="PANTHER" id="PTHR33797">
    <property type="entry name" value="ORGANIC HYDROPEROXIDE RESISTANCE PROTEIN-LIKE"/>
    <property type="match status" value="1"/>
</dbReference>
<comment type="caution">
    <text evidence="3">The sequence shown here is derived from an EMBL/GenBank/DDBJ whole genome shotgun (WGS) entry which is preliminary data.</text>
</comment>
<evidence type="ECO:0000313" key="3">
    <source>
        <dbReference type="EMBL" id="RCK59998.1"/>
    </source>
</evidence>
<protein>
    <submittedName>
        <fullName evidence="3">Organic hydroperoxide resistance protein</fullName>
    </submittedName>
</protein>
<dbReference type="InterPro" id="IPR019953">
    <property type="entry name" value="OHR"/>
</dbReference>
<organism evidence="3 4">
    <name type="scientific">Microbacterium sorbitolivorans</name>
    <dbReference type="NCBI Taxonomy" id="1867410"/>
    <lineage>
        <taxon>Bacteria</taxon>
        <taxon>Bacillati</taxon>
        <taxon>Actinomycetota</taxon>
        <taxon>Actinomycetes</taxon>
        <taxon>Micrococcales</taxon>
        <taxon>Microbacteriaceae</taxon>
        <taxon>Microbacterium</taxon>
    </lineage>
</organism>
<dbReference type="PANTHER" id="PTHR33797:SF2">
    <property type="entry name" value="ORGANIC HYDROPEROXIDE RESISTANCE PROTEIN-LIKE"/>
    <property type="match status" value="1"/>
</dbReference>
<dbReference type="InterPro" id="IPR036102">
    <property type="entry name" value="OsmC/Ohrsf"/>
</dbReference>
<dbReference type="InterPro" id="IPR015946">
    <property type="entry name" value="KH_dom-like_a/b"/>
</dbReference>
<dbReference type="OrthoDB" id="9797508at2"/>
<dbReference type="InterPro" id="IPR003718">
    <property type="entry name" value="OsmC/Ohr_fam"/>
</dbReference>
<evidence type="ECO:0000256" key="1">
    <source>
        <dbReference type="ARBA" id="ARBA00007378"/>
    </source>
</evidence>
<reference evidence="3 4" key="1">
    <citation type="submission" date="2018-07" db="EMBL/GenBank/DDBJ databases">
        <title>Microbacterium endoborsara sp. nov., a novel actinobacterium isolated from Borszczowia aralocaspica.</title>
        <authorList>
            <person name="An D."/>
        </authorList>
    </citation>
    <scope>NUCLEOTIDE SEQUENCE [LARGE SCALE GENOMIC DNA]</scope>
    <source>
        <strain evidence="3 4">C1.15228</strain>
    </source>
</reference>
<dbReference type="AlphaFoldDB" id="A0A367Y2E1"/>
<dbReference type="SUPFAM" id="SSF82784">
    <property type="entry name" value="OsmC-like"/>
    <property type="match status" value="1"/>
</dbReference>
<dbReference type="GO" id="GO:0006979">
    <property type="term" value="P:response to oxidative stress"/>
    <property type="evidence" value="ECO:0007669"/>
    <property type="project" value="InterPro"/>
</dbReference>
<dbReference type="Proteomes" id="UP000253508">
    <property type="component" value="Unassembled WGS sequence"/>
</dbReference>
<dbReference type="Gene3D" id="2.20.25.10">
    <property type="match status" value="1"/>
</dbReference>
<evidence type="ECO:0000313" key="4">
    <source>
        <dbReference type="Proteomes" id="UP000253508"/>
    </source>
</evidence>
<feature type="region of interest" description="Disordered" evidence="2">
    <location>
        <begin position="1"/>
        <end position="21"/>
    </location>
</feature>
<dbReference type="Pfam" id="PF02566">
    <property type="entry name" value="OsmC"/>
    <property type="match status" value="1"/>
</dbReference>
<proteinExistence type="inferred from homology"/>
<dbReference type="Gene3D" id="3.30.300.20">
    <property type="match status" value="1"/>
</dbReference>
<comment type="similarity">
    <text evidence="1">Belongs to the OsmC/Ohr family.</text>
</comment>